<protein>
    <recommendedName>
        <fullName evidence="3">HD domain-containing protein</fullName>
    </recommendedName>
</protein>
<evidence type="ECO:0000313" key="1">
    <source>
        <dbReference type="EMBL" id="OWJ54731.1"/>
    </source>
</evidence>
<comment type="caution">
    <text evidence="1">The sequence shown here is derived from an EMBL/GenBank/DDBJ whole genome shotgun (WGS) entry which is preliminary data.</text>
</comment>
<dbReference type="Proteomes" id="UP000196694">
    <property type="component" value="Unassembled WGS sequence"/>
</dbReference>
<keyword evidence="2" id="KW-1185">Reference proteome</keyword>
<reference evidence="1 2" key="1">
    <citation type="submission" date="2017-05" db="EMBL/GenBank/DDBJ databases">
        <title>The draft genome of the hyperthermophilic archaeon 'Pyrodictium delaneyi strain Hulk', an iron and nitrate reducer, reveals the capacity for sulfate reduction.</title>
        <authorList>
            <person name="Demey L.M."/>
            <person name="Miller C."/>
            <person name="Manzella M."/>
            <person name="Reguera G."/>
            <person name="Kashefi K."/>
        </authorList>
    </citation>
    <scope>NUCLEOTIDE SEQUENCE [LARGE SCALE GENOMIC DNA]</scope>
    <source>
        <strain evidence="1 2">Hulk</strain>
    </source>
</reference>
<accession>A0A211YP45</accession>
<evidence type="ECO:0008006" key="3">
    <source>
        <dbReference type="Google" id="ProtNLM"/>
    </source>
</evidence>
<evidence type="ECO:0000313" key="2">
    <source>
        <dbReference type="Proteomes" id="UP000196694"/>
    </source>
</evidence>
<dbReference type="RefSeq" id="WP_088171801.1">
    <property type="nucleotide sequence ID" value="NZ_NCQP01000002.1"/>
</dbReference>
<organism evidence="1 2">
    <name type="scientific">Pyrodictium delaneyi</name>
    <dbReference type="NCBI Taxonomy" id="1273541"/>
    <lineage>
        <taxon>Archaea</taxon>
        <taxon>Thermoproteota</taxon>
        <taxon>Thermoprotei</taxon>
        <taxon>Desulfurococcales</taxon>
        <taxon>Pyrodictiaceae</taxon>
        <taxon>Pyrodictium</taxon>
    </lineage>
</organism>
<name>A0A211YP45_9CREN</name>
<gene>
    <name evidence="1" type="ORF">Pdsh_03105</name>
</gene>
<dbReference type="EMBL" id="NCQP01000002">
    <property type="protein sequence ID" value="OWJ54731.1"/>
    <property type="molecule type" value="Genomic_DNA"/>
</dbReference>
<dbReference type="AlphaFoldDB" id="A0A211YP45"/>
<sequence>MLPLGIIARTQEYFGGIPVAAEITHHQIIVATALATDATLFYAGLLHDILKPALNFEKTPKGWRWKHLYDVKVNGKKVSVKDILRGVSFPYSLNVDMDELIDLVISHHDRGADEVNPISYVESRRKLGLPLIEATLLPSKDFNKIGLHVCLEAVGLNHPYHYFVLTLIYYGLKHYLNKLYGEIFRSLGLQRLVVDYHFGDADIPRIDYKDGVLSISYFVSSNEFRGLHIRHEYSDDIEFNIIKTNSGAALSFGWSDVLVYMVPYTGSSEVSYRIACVIPGLVKYKNEKVEEDVRVKEEFEAKVSEVLVEVINDLESNIDLKENYRQLIIDYLRGNEKGDYSCLFCGKKTDRKVKLSRSGLLSEKFTDYHRIRGSAEGLEASICPLCHVGFVLEEKFRRQGPSFTIPLAGEPIDVNVSKDFVESFMSSYGQLPINIEEGVILSVLGHSTLQLASNAWYISLLKEIESRPISLPWIKAYVVRAQRDINDLYFRFFISREVLLYPLLVKIRPRAIISSYGGRNKKFVLNTDLLEGHLLWKGEEHDLTEEQLDALRPILREIDKSNIGELRKLYSRVVGLYGLR</sequence>
<proteinExistence type="predicted"/>